<evidence type="ECO:0000313" key="16">
    <source>
        <dbReference type="RefSeq" id="XP_033811319.1"/>
    </source>
</evidence>
<dbReference type="SMART" id="SM00355">
    <property type="entry name" value="ZnF_C2H2"/>
    <property type="match status" value="14"/>
</dbReference>
<keyword evidence="3" id="KW-0597">Phosphoprotein</keyword>
<evidence type="ECO:0000256" key="1">
    <source>
        <dbReference type="ARBA" id="ARBA00004123"/>
    </source>
</evidence>
<dbReference type="FunCoup" id="A0A6P8S0I8">
    <property type="interactions" value="3246"/>
</dbReference>
<dbReference type="GO" id="GO:0000981">
    <property type="term" value="F:DNA-binding transcription factor activity, RNA polymerase II-specific"/>
    <property type="evidence" value="ECO:0007669"/>
    <property type="project" value="TreeGrafter"/>
</dbReference>
<evidence type="ECO:0000256" key="8">
    <source>
        <dbReference type="ARBA" id="ARBA00023015"/>
    </source>
</evidence>
<dbReference type="Pfam" id="PF25580">
    <property type="entry name" value="TPR_Rlf"/>
    <property type="match status" value="1"/>
</dbReference>
<dbReference type="GO" id="GO:0003677">
    <property type="term" value="F:DNA binding"/>
    <property type="evidence" value="ECO:0007669"/>
    <property type="project" value="UniProtKB-KW"/>
</dbReference>
<evidence type="ECO:0000256" key="6">
    <source>
        <dbReference type="ARBA" id="ARBA00022771"/>
    </source>
</evidence>
<feature type="region of interest" description="Disordered" evidence="13">
    <location>
        <begin position="464"/>
        <end position="487"/>
    </location>
</feature>
<dbReference type="Proteomes" id="UP000515159">
    <property type="component" value="Chromosome 8"/>
</dbReference>
<feature type="domain" description="C2H2-type" evidence="14">
    <location>
        <begin position="690"/>
        <end position="717"/>
    </location>
</feature>
<dbReference type="InParanoid" id="A0A6P8S0I8"/>
<reference evidence="16" key="1">
    <citation type="submission" date="2025-08" db="UniProtKB">
        <authorList>
            <consortium name="RefSeq"/>
        </authorList>
    </citation>
    <scope>IDENTIFICATION</scope>
</reference>
<feature type="compositionally biased region" description="Acidic residues" evidence="13">
    <location>
        <begin position="1727"/>
        <end position="1736"/>
    </location>
</feature>
<dbReference type="Gene3D" id="3.30.160.60">
    <property type="entry name" value="Classic Zinc Finger"/>
    <property type="match status" value="5"/>
</dbReference>
<gene>
    <name evidence="16" type="primary">RLF</name>
</gene>
<evidence type="ECO:0000256" key="2">
    <source>
        <dbReference type="ARBA" id="ARBA00006991"/>
    </source>
</evidence>
<evidence type="ECO:0000256" key="10">
    <source>
        <dbReference type="ARBA" id="ARBA00023163"/>
    </source>
</evidence>
<feature type="compositionally biased region" description="Acidic residues" evidence="13">
    <location>
        <begin position="1781"/>
        <end position="1795"/>
    </location>
</feature>
<dbReference type="CTD" id="6018"/>
<dbReference type="PANTHER" id="PTHR15507">
    <property type="entry name" value="ZINC FINGER PROTEIN RLF"/>
    <property type="match status" value="1"/>
</dbReference>
<keyword evidence="4" id="KW-0479">Metal-binding</keyword>
<keyword evidence="6 12" id="KW-0863">Zinc-finger</keyword>
<protein>
    <submittedName>
        <fullName evidence="16">Zinc finger protein Rlf isoform X1</fullName>
    </submittedName>
</protein>
<sequence length="1916" mass="220973">MADGEGCCAAERGQMPPVPALQSMLRELESELRRGEVAESSSRNYCRSFCQVLLQYADNQNGSENILPLLEVYRISIQSFAYARPYLTTECEDVLLVLGRLVLSCFELLLSVPDHELSCEAWLQFQQSLQKSHDALLEFGNNNLKALVDITKEGGVWKNPLYLKILSQQPVEVEEVNTLITQEGPSFLQLRIKHLMKSNCISQAATLAKLCVESSEISNASSFRQSYITCLCTMLPNEESIKEISKVDCKEVLDIICNLESEGHDNTAFILCTTYLTHQLQTENLDCSWELTLFWSKLQRRIDPSLDSFLERCRQFGVIAKTLPHLFFLIRVVHAEAEEAGLSVSVLLCMRALQIKSNENDEMKTSVCKTISCLLSEDLEVKRACQLTEFLLEPTADGYNMLEELYMQPDQKCDEENAQVPNSLRCELLLALKAHWPFDPEFWDWKTLKRQCLKLLGIEASESEDNESSSEIPINEPDGLEKHSSDSEGVKEFSDFKHTNISQQTDKAKIKKPVGSSERYQRWLQYKFYCVMCKREVIEARILHHSKMHLQDGIYTCPVCIKKVKKKEMFVSHVMEHVKMPLRHQRKKKLLVKKELRISRSRKRIPRVLSAVDEKSNPLCAQASSDPLEYVTFSHIEDCQLQDKDLYPCPGTDCSRVFKQFKYLSVHLKAEHQSDDENVKHYLEMKNRREKCSFCRRHFMTIFHLQKHKRVHFGPQPYMCLSINCYARFNSVNALLSHRQTHNDLQYKCELNGCNIIFSDLAQLYHHEAQHFRDASYTCTFLGCKKFYYSKTEFQDHLITHDLEEGNEAPVKSEDSVTVDKEIKLDKSQLTEQADAPQNPGIPEISNLCVHPAQVNAHVKEENVSEEITNGNYVKLLENHNSSTLKRTQVSLELIGKGERTQAITSIPAGSEKVKLSCLREQCSNAIVCFDGKKFVCGYEGCGFTCKTARIIQKHLRKVHPQHFKLQKRPRIETKNFIKLFNSQKSNSAKKIRTGNKNSFKTHTGFQNKNITSRRKTVIIEDTNLPTQQTPVSLDHKGPVTEEAIMELLLRLKHLSLQNSSKTCSALKSFSSLQTGTASSKSVNQTVVGSHSQDHLENAPSQYLIQLAAKPFSCELQGCSYQCVTRQALLMHYVKKHNYSREKVLQLSKFKYKYSPFECHLCPSAFTRRTHLRLHYKNKHQLSNSKVSGKIFTSTKFSEKVQEPTVYKLKKRSNSYSDSAFHSSDAEDKRGYSEQRLKRKIHRPQNRDYLSDTDIDSMSEETETSFIRKSSEFSALDSHSDDLETKEGRGSKRTVAKGNTCYMLNKYHKPFHCINKNCNSSFTNQKGLVRHYRTVHRYNREQLCLEKDKARKKREIVKCKKVFICKYKECSKRFLCNRTFAKHNRDYHNFDDENDQNVLSLSESAKFSNNHSKGLAMFYTYNKLKRYRMEGRSNEREIRNTFEIHCDINGCDRNFSRYSAYAQHVYWQHRESYDDLFGRVRESEVAEKEETVRGDGDQECVKENRRCVINQIGRRKAKSSGSKLKRLMQFRTREEAQNMCSEEIEHTQFPCMIQGCLSVVKLESSIVRHYKRTHSLEASYVDKHYHKLIMCVKYDLEDLEDLKMNEDPCSEKLYLKKKNVIHFVQKNITHTSQSCEHEEYTIENDLSVSQSKEIEDQDKYIVENNVVSEKEPLLCRTTLNSQNSNAHCFEDPSLCKVEEILPESSMKENKSVFHASPSSLKRKHDDEDCEQSDIEQEDIRSISGSASKETYQKHSLTRTIDLKSFKPMGFESSFLKFIQESEERDDDFDEDSEWEPVEHSPIDDMENESEGNNSRACRTCIDEKQGITIPRAKNGSALHENISAIQPLLSSIESPTAPSLQNLRDILDKALNDCGDLALKQLHYLRPVVVLERSKFSTPLIDLFPSKKTDDLCVGS</sequence>
<keyword evidence="11" id="KW-0539">Nucleus</keyword>
<evidence type="ECO:0000256" key="4">
    <source>
        <dbReference type="ARBA" id="ARBA00022723"/>
    </source>
</evidence>
<evidence type="ECO:0000259" key="14">
    <source>
        <dbReference type="PROSITE" id="PS50157"/>
    </source>
</evidence>
<evidence type="ECO:0000256" key="12">
    <source>
        <dbReference type="PROSITE-ProRule" id="PRU00042"/>
    </source>
</evidence>
<feature type="domain" description="C2H2-type" evidence="14">
    <location>
        <begin position="1157"/>
        <end position="1185"/>
    </location>
</feature>
<evidence type="ECO:0000256" key="11">
    <source>
        <dbReference type="ARBA" id="ARBA00023242"/>
    </source>
</evidence>
<keyword evidence="15" id="KW-1185">Reference proteome</keyword>
<dbReference type="OrthoDB" id="8691423at2759"/>
<dbReference type="GeneID" id="117365247"/>
<evidence type="ECO:0000256" key="3">
    <source>
        <dbReference type="ARBA" id="ARBA00022553"/>
    </source>
</evidence>
<feature type="compositionally biased region" description="Basic and acidic residues" evidence="13">
    <location>
        <begin position="1224"/>
        <end position="1236"/>
    </location>
</feature>
<dbReference type="PANTHER" id="PTHR15507:SF18">
    <property type="entry name" value="ZINC FINGER PROTEIN RLF"/>
    <property type="match status" value="1"/>
</dbReference>
<dbReference type="InterPro" id="IPR057986">
    <property type="entry name" value="TPR_Rlf/292/654"/>
</dbReference>
<feature type="domain" description="C2H2-type" evidence="14">
    <location>
        <begin position="747"/>
        <end position="776"/>
    </location>
</feature>
<evidence type="ECO:0000256" key="5">
    <source>
        <dbReference type="ARBA" id="ARBA00022737"/>
    </source>
</evidence>
<accession>A0A6P8S0I8</accession>
<evidence type="ECO:0000256" key="7">
    <source>
        <dbReference type="ARBA" id="ARBA00022833"/>
    </source>
</evidence>
<feature type="region of interest" description="Disordered" evidence="13">
    <location>
        <begin position="1781"/>
        <end position="1813"/>
    </location>
</feature>
<keyword evidence="8" id="KW-0805">Transcription regulation</keyword>
<dbReference type="Pfam" id="PF26218">
    <property type="entry name" value="zf_C2H2_ZNF292"/>
    <property type="match status" value="1"/>
</dbReference>
<keyword evidence="5" id="KW-0677">Repeat</keyword>
<dbReference type="InterPro" id="IPR058902">
    <property type="entry name" value="zf_C2H2_ZNF292/Rlf"/>
</dbReference>
<dbReference type="InterPro" id="IPR013087">
    <property type="entry name" value="Znf_C2H2_type"/>
</dbReference>
<feature type="domain" description="C2H2-type" evidence="14">
    <location>
        <begin position="777"/>
        <end position="806"/>
    </location>
</feature>
<feature type="region of interest" description="Disordered" evidence="13">
    <location>
        <begin position="1707"/>
        <end position="1746"/>
    </location>
</feature>
<dbReference type="GO" id="GO:0008270">
    <property type="term" value="F:zinc ion binding"/>
    <property type="evidence" value="ECO:0007669"/>
    <property type="project" value="UniProtKB-KW"/>
</dbReference>
<proteinExistence type="inferred from homology"/>
<comment type="subcellular location">
    <subcellularLocation>
        <location evidence="1">Nucleus</location>
    </subcellularLocation>
</comment>
<feature type="region of interest" description="Disordered" evidence="13">
    <location>
        <begin position="1216"/>
        <end position="1254"/>
    </location>
</feature>
<dbReference type="InterPro" id="IPR052251">
    <property type="entry name" value="GH-ZnFinger_Regulators"/>
</dbReference>
<keyword evidence="7" id="KW-0862">Zinc</keyword>
<evidence type="ECO:0000256" key="13">
    <source>
        <dbReference type="SAM" id="MobiDB-lite"/>
    </source>
</evidence>
<dbReference type="SUPFAM" id="SSF57667">
    <property type="entry name" value="beta-beta-alpha zinc fingers"/>
    <property type="match status" value="1"/>
</dbReference>
<evidence type="ECO:0000313" key="15">
    <source>
        <dbReference type="Proteomes" id="UP000515159"/>
    </source>
</evidence>
<dbReference type="PROSITE" id="PS00028">
    <property type="entry name" value="ZINC_FINGER_C2H2_1"/>
    <property type="match status" value="13"/>
</dbReference>
<dbReference type="InterPro" id="IPR036236">
    <property type="entry name" value="Znf_C2H2_sf"/>
</dbReference>
<name>A0A6P8S0I8_GEOSA</name>
<dbReference type="GO" id="GO:0005634">
    <property type="term" value="C:nucleus"/>
    <property type="evidence" value="ECO:0007669"/>
    <property type="project" value="UniProtKB-SubCell"/>
</dbReference>
<organism evidence="15 16">
    <name type="scientific">Geotrypetes seraphini</name>
    <name type="common">Gaboon caecilian</name>
    <name type="synonym">Caecilia seraphini</name>
    <dbReference type="NCBI Taxonomy" id="260995"/>
    <lineage>
        <taxon>Eukaryota</taxon>
        <taxon>Metazoa</taxon>
        <taxon>Chordata</taxon>
        <taxon>Craniata</taxon>
        <taxon>Vertebrata</taxon>
        <taxon>Euteleostomi</taxon>
        <taxon>Amphibia</taxon>
        <taxon>Gymnophiona</taxon>
        <taxon>Geotrypetes</taxon>
    </lineage>
</organism>
<dbReference type="PROSITE" id="PS50157">
    <property type="entry name" value="ZINC_FINGER_C2H2_2"/>
    <property type="match status" value="8"/>
</dbReference>
<evidence type="ECO:0000256" key="9">
    <source>
        <dbReference type="ARBA" id="ARBA00023125"/>
    </source>
</evidence>
<feature type="domain" description="C2H2-type" evidence="14">
    <location>
        <begin position="718"/>
        <end position="747"/>
    </location>
</feature>
<keyword evidence="9" id="KW-0238">DNA-binding</keyword>
<feature type="domain" description="C2H2-type" evidence="14">
    <location>
        <begin position="1311"/>
        <end position="1341"/>
    </location>
</feature>
<keyword evidence="10" id="KW-0804">Transcription</keyword>
<comment type="similarity">
    <text evidence="2">Belongs to the krueppel C2H2-type zinc-finger protein family.</text>
</comment>
<dbReference type="RefSeq" id="XP_033811319.1">
    <property type="nucleotide sequence ID" value="XM_033955428.1"/>
</dbReference>
<dbReference type="Pfam" id="PF25420">
    <property type="entry name" value="zf-C2H2_ZN292"/>
    <property type="match status" value="1"/>
</dbReference>
<dbReference type="KEGG" id="gsh:117365247"/>
<feature type="domain" description="C2H2-type" evidence="14">
    <location>
        <begin position="1363"/>
        <end position="1393"/>
    </location>
</feature>
<feature type="domain" description="C2H2-type" evidence="14">
    <location>
        <begin position="647"/>
        <end position="677"/>
    </location>
</feature>